<evidence type="ECO:0000256" key="2">
    <source>
        <dbReference type="ARBA" id="ARBA00022827"/>
    </source>
</evidence>
<keyword evidence="8" id="KW-1185">Reference proteome</keyword>
<dbReference type="OMA" id="KGANCAL"/>
<dbReference type="InterPro" id="IPR036188">
    <property type="entry name" value="FAD/NAD-bd_sf"/>
</dbReference>
<keyword evidence="2" id="KW-0274">FAD</keyword>
<sequence>MQKGEVPTVIIIGAGLGGLTLYHSLIKNKDKKEFNVKIFERESTPQDRWQGFHIGISGYGIKSLMRCIPPSVVSNLPKAMPDPVPGEYHSISITDHTGKVLMKPLIKQVKDFYEITNTHNGFILTYRDILRNVLCEGVPIQWGKKCTGYEETEEGVWVNFEDGSREFCDILVGADGVHSPVRKQKVPELEIFDYGVTFINADVAAPKHIMDKLLKIHDNCLCQKTLGLNGDTTFVALRLIPLENFKDKSEFHYRTTIALTYLTKFDEGPDRIKVDDNDPASAVEHAKFMIQKLRPKCEYTDIMLELWDLVPKSASTEQENYPFKTYNTIQRRKMQDINPLSVNSWKTSRVTLIGDAAHAMCPVLGLGANNAIQDADRLSQALLNYYSPENYISCIKTYESEMLKQRSADVLKSRSAALRQSSPVGGYFDILIRNTIMKIINFTINIYYYVNSFIFRN</sequence>
<dbReference type="Pfam" id="PF01494">
    <property type="entry name" value="FAD_binding_3"/>
    <property type="match status" value="1"/>
</dbReference>
<dbReference type="AlphaFoldDB" id="A0A015JT86"/>
<dbReference type="OrthoDB" id="655030at2759"/>
<dbReference type="PANTHER" id="PTHR47178">
    <property type="entry name" value="MONOOXYGENASE, FAD-BINDING"/>
    <property type="match status" value="1"/>
</dbReference>
<keyword evidence="3" id="KW-0560">Oxidoreductase</keyword>
<evidence type="ECO:0000256" key="4">
    <source>
        <dbReference type="ARBA" id="ARBA00023033"/>
    </source>
</evidence>
<feature type="transmembrane region" description="Helical" evidence="5">
    <location>
        <begin position="6"/>
        <end position="25"/>
    </location>
</feature>
<evidence type="ECO:0000256" key="5">
    <source>
        <dbReference type="SAM" id="Phobius"/>
    </source>
</evidence>
<keyword evidence="5" id="KW-0812">Transmembrane</keyword>
<dbReference type="Proteomes" id="UP000022910">
    <property type="component" value="Unassembled WGS sequence"/>
</dbReference>
<dbReference type="InterPro" id="IPR002938">
    <property type="entry name" value="FAD-bd"/>
</dbReference>
<dbReference type="PRINTS" id="PR00420">
    <property type="entry name" value="RNGMNOXGNASE"/>
</dbReference>
<keyword evidence="5" id="KW-0472">Membrane</keyword>
<protein>
    <recommendedName>
        <fullName evidence="6">FAD-binding domain-containing protein</fullName>
    </recommendedName>
</protein>
<dbReference type="PANTHER" id="PTHR47178:SF6">
    <property type="entry name" value="FAD-BINDING DOMAIN-CONTAINING PROTEIN"/>
    <property type="match status" value="1"/>
</dbReference>
<proteinExistence type="predicted"/>
<dbReference type="GO" id="GO:0004497">
    <property type="term" value="F:monooxygenase activity"/>
    <property type="evidence" value="ECO:0007669"/>
    <property type="project" value="UniProtKB-KW"/>
</dbReference>
<accession>A0A015JT86</accession>
<evidence type="ECO:0000256" key="1">
    <source>
        <dbReference type="ARBA" id="ARBA00022630"/>
    </source>
</evidence>
<evidence type="ECO:0000256" key="3">
    <source>
        <dbReference type="ARBA" id="ARBA00023002"/>
    </source>
</evidence>
<evidence type="ECO:0000313" key="8">
    <source>
        <dbReference type="Proteomes" id="UP000022910"/>
    </source>
</evidence>
<dbReference type="EMBL" id="JEMT01015027">
    <property type="protein sequence ID" value="EXX72802.1"/>
    <property type="molecule type" value="Genomic_DNA"/>
</dbReference>
<feature type="domain" description="FAD-binding" evidence="6">
    <location>
        <begin position="329"/>
        <end position="403"/>
    </location>
</feature>
<evidence type="ECO:0000313" key="7">
    <source>
        <dbReference type="EMBL" id="EXX72802.1"/>
    </source>
</evidence>
<reference evidence="7 8" key="1">
    <citation type="submission" date="2014-02" db="EMBL/GenBank/DDBJ databases">
        <title>Single nucleus genome sequencing reveals high similarity among nuclei of an endomycorrhizal fungus.</title>
        <authorList>
            <person name="Lin K."/>
            <person name="Geurts R."/>
            <person name="Zhang Z."/>
            <person name="Limpens E."/>
            <person name="Saunders D.G."/>
            <person name="Mu D."/>
            <person name="Pang E."/>
            <person name="Cao H."/>
            <person name="Cha H."/>
            <person name="Lin T."/>
            <person name="Zhou Q."/>
            <person name="Shang Y."/>
            <person name="Li Y."/>
            <person name="Ivanov S."/>
            <person name="Sharma T."/>
            <person name="Velzen R.V."/>
            <person name="Ruijter N.D."/>
            <person name="Aanen D.K."/>
            <person name="Win J."/>
            <person name="Kamoun S."/>
            <person name="Bisseling T."/>
            <person name="Huang S."/>
        </authorList>
    </citation>
    <scope>NUCLEOTIDE SEQUENCE [LARGE SCALE GENOMIC DNA]</scope>
    <source>
        <strain evidence="8">DAOM197198w</strain>
    </source>
</reference>
<keyword evidence="4" id="KW-0503">Monooxygenase</keyword>
<organism evidence="7 8">
    <name type="scientific">Rhizophagus irregularis (strain DAOM 197198w)</name>
    <name type="common">Glomus intraradices</name>
    <dbReference type="NCBI Taxonomy" id="1432141"/>
    <lineage>
        <taxon>Eukaryota</taxon>
        <taxon>Fungi</taxon>
        <taxon>Fungi incertae sedis</taxon>
        <taxon>Mucoromycota</taxon>
        <taxon>Glomeromycotina</taxon>
        <taxon>Glomeromycetes</taxon>
        <taxon>Glomerales</taxon>
        <taxon>Glomeraceae</taxon>
        <taxon>Rhizophagus</taxon>
    </lineage>
</organism>
<keyword evidence="1" id="KW-0285">Flavoprotein</keyword>
<evidence type="ECO:0000259" key="6">
    <source>
        <dbReference type="Pfam" id="PF01494"/>
    </source>
</evidence>
<dbReference type="HOGENOM" id="CLU_054248_1_0_1"/>
<dbReference type="STRING" id="1432141.A0A015JT86"/>
<keyword evidence="5" id="KW-1133">Transmembrane helix</keyword>
<dbReference type="SUPFAM" id="SSF51905">
    <property type="entry name" value="FAD/NAD(P)-binding domain"/>
    <property type="match status" value="1"/>
</dbReference>
<dbReference type="GO" id="GO:0071949">
    <property type="term" value="F:FAD binding"/>
    <property type="evidence" value="ECO:0007669"/>
    <property type="project" value="InterPro"/>
</dbReference>
<comment type="caution">
    <text evidence="7">The sequence shown here is derived from an EMBL/GenBank/DDBJ whole genome shotgun (WGS) entry which is preliminary data.</text>
</comment>
<dbReference type="Gene3D" id="3.50.50.60">
    <property type="entry name" value="FAD/NAD(P)-binding domain"/>
    <property type="match status" value="1"/>
</dbReference>
<dbReference type="SMR" id="A0A015JT86"/>
<name>A0A015JT86_RHIIW</name>
<gene>
    <name evidence="7" type="ORF">RirG_065910</name>
</gene>